<dbReference type="GO" id="GO:0032259">
    <property type="term" value="P:methylation"/>
    <property type="evidence" value="ECO:0007669"/>
    <property type="project" value="UniProtKB-KW"/>
</dbReference>
<dbReference type="EMBL" id="MLJW01000132">
    <property type="protein sequence ID" value="OIQ97476.1"/>
    <property type="molecule type" value="Genomic_DNA"/>
</dbReference>
<dbReference type="AlphaFoldDB" id="A0A1J5RZH9"/>
<keyword evidence="1" id="KW-0489">Methyltransferase</keyword>
<accession>A0A1J5RZH9</accession>
<comment type="caution">
    <text evidence="1">The sequence shown here is derived from an EMBL/GenBank/DDBJ whole genome shotgun (WGS) entry which is preliminary data.</text>
</comment>
<evidence type="ECO:0000313" key="1">
    <source>
        <dbReference type="EMBL" id="OIQ97476.1"/>
    </source>
</evidence>
<protein>
    <submittedName>
        <fullName evidence="1">O-methyltransferase</fullName>
    </submittedName>
</protein>
<dbReference type="InterPro" id="IPR029063">
    <property type="entry name" value="SAM-dependent_MTases_sf"/>
</dbReference>
<dbReference type="Gene3D" id="3.40.50.150">
    <property type="entry name" value="Vaccinia Virus protein VP39"/>
    <property type="match status" value="1"/>
</dbReference>
<gene>
    <name evidence="1" type="ORF">GALL_204860</name>
</gene>
<name>A0A1J5RZH9_9ZZZZ</name>
<organism evidence="1">
    <name type="scientific">mine drainage metagenome</name>
    <dbReference type="NCBI Taxonomy" id="410659"/>
    <lineage>
        <taxon>unclassified sequences</taxon>
        <taxon>metagenomes</taxon>
        <taxon>ecological metagenomes</taxon>
    </lineage>
</organism>
<dbReference type="GO" id="GO:0008171">
    <property type="term" value="F:O-methyltransferase activity"/>
    <property type="evidence" value="ECO:0007669"/>
    <property type="project" value="TreeGrafter"/>
</dbReference>
<dbReference type="CDD" id="cd02440">
    <property type="entry name" value="AdoMet_MTases"/>
    <property type="match status" value="1"/>
</dbReference>
<reference evidence="1" key="1">
    <citation type="submission" date="2016-10" db="EMBL/GenBank/DDBJ databases">
        <title>Sequence of Gallionella enrichment culture.</title>
        <authorList>
            <person name="Poehlein A."/>
            <person name="Muehling M."/>
            <person name="Daniel R."/>
        </authorList>
    </citation>
    <scope>NUCLEOTIDE SEQUENCE</scope>
</reference>
<keyword evidence="1" id="KW-0808">Transferase</keyword>
<dbReference type="SUPFAM" id="SSF53335">
    <property type="entry name" value="S-adenosyl-L-methionine-dependent methyltransferases"/>
    <property type="match status" value="1"/>
</dbReference>
<dbReference type="PANTHER" id="PTHR43836">
    <property type="entry name" value="CATECHOL O-METHYLTRANSFERASE 1-RELATED"/>
    <property type="match status" value="1"/>
</dbReference>
<dbReference type="Pfam" id="PF13578">
    <property type="entry name" value="Methyltransf_24"/>
    <property type="match status" value="1"/>
</dbReference>
<proteinExistence type="predicted"/>
<sequence>MMYSKTQLVLKYLNYYLKASNSKGHGMHSPFVFEFIDEVLNDDRNFYAYDPVEKIRESLLTDQHKLVIEDFGAGSRTIKNKERTIASIAKSSLKPKKYSQLLFRMVDHYQPKTILELGTSLGITTSYLASAKPDATIISMEGASAIASVAKENFGKLKLNNIELTEGNFDDTLPKTISNLSTIDLAFIDGNHRYQPTLNYFEQILAKSNNYSIIILDDIHWSKEMENAWKDVQDHSSVTMTIDLFFIGIVLLRNEFKVKQHFSVRF</sequence>
<dbReference type="PANTHER" id="PTHR43836:SF2">
    <property type="entry name" value="CATECHOL O-METHYLTRANSFERASE 1-RELATED"/>
    <property type="match status" value="1"/>
</dbReference>